<evidence type="ECO:0000313" key="3">
    <source>
        <dbReference type="Proteomes" id="UP000050454"/>
    </source>
</evidence>
<evidence type="ECO:0000313" key="2">
    <source>
        <dbReference type="EMBL" id="KPM49338.1"/>
    </source>
</evidence>
<dbReference type="InterPro" id="IPR052514">
    <property type="entry name" value="SAM-dependent_MTase"/>
</dbReference>
<dbReference type="SUPFAM" id="SSF53335">
    <property type="entry name" value="S-adenosyl-L-methionine-dependent methyltransferases"/>
    <property type="match status" value="1"/>
</dbReference>
<dbReference type="PANTHER" id="PTHR34203">
    <property type="entry name" value="METHYLTRANSFERASE, FKBM FAMILY PROTEIN"/>
    <property type="match status" value="1"/>
</dbReference>
<comment type="caution">
    <text evidence="2">The sequence shown here is derived from an EMBL/GenBank/DDBJ whole genome shotgun (WGS) entry which is preliminary data.</text>
</comment>
<protein>
    <recommendedName>
        <fullName evidence="1">Methyltransferase FkbM domain-containing protein</fullName>
    </recommendedName>
</protein>
<dbReference type="InterPro" id="IPR029063">
    <property type="entry name" value="SAM-dependent_MTases_sf"/>
</dbReference>
<organism evidence="2 3">
    <name type="scientific">Jiulongibacter sediminis</name>
    <dbReference type="NCBI Taxonomy" id="1605367"/>
    <lineage>
        <taxon>Bacteria</taxon>
        <taxon>Pseudomonadati</taxon>
        <taxon>Bacteroidota</taxon>
        <taxon>Cytophagia</taxon>
        <taxon>Cytophagales</taxon>
        <taxon>Leadbetterellaceae</taxon>
        <taxon>Jiulongibacter</taxon>
    </lineage>
</organism>
<dbReference type="Proteomes" id="UP000050454">
    <property type="component" value="Unassembled WGS sequence"/>
</dbReference>
<dbReference type="InterPro" id="IPR006342">
    <property type="entry name" value="FkbM_mtfrase"/>
</dbReference>
<dbReference type="PANTHER" id="PTHR34203:SF15">
    <property type="entry name" value="SLL1173 PROTEIN"/>
    <property type="match status" value="1"/>
</dbReference>
<evidence type="ECO:0000259" key="1">
    <source>
        <dbReference type="Pfam" id="PF05050"/>
    </source>
</evidence>
<sequence length="234" mass="26652">MYHYSLKGMNYNLVGSGEKNVLKKVLAGTEDTEVIIIDAGANVGQFANMALSLISEKGRVYSFEPAADTFQKLEANIKDSRVIKVNKGLGDEEKQIVLYSSQPGSTIASVFQRNISGELQTDHETIQITTLDLFADKLNLEYIHFLKVDVEGADLDVLKGAKRLLKNRKIKFIQFEFGGTQIAPRVFLRDFYELLEKDYSLYRVLRDGLQNIEQYSEHYEIFSYANYLAILKDR</sequence>
<keyword evidence="3" id="KW-1185">Reference proteome</keyword>
<dbReference type="Gene3D" id="3.40.50.150">
    <property type="entry name" value="Vaccinia Virus protein VP39"/>
    <property type="match status" value="1"/>
</dbReference>
<dbReference type="NCBIfam" id="TIGR01444">
    <property type="entry name" value="fkbM_fam"/>
    <property type="match status" value="1"/>
</dbReference>
<dbReference type="EMBL" id="LGTQ01000005">
    <property type="protein sequence ID" value="KPM49338.1"/>
    <property type="molecule type" value="Genomic_DNA"/>
</dbReference>
<reference evidence="2 3" key="1">
    <citation type="submission" date="2015-07" db="EMBL/GenBank/DDBJ databases">
        <title>The draft genome sequence of Leadbetterella sp. JN14-9.</title>
        <authorList>
            <person name="Liu Y."/>
            <person name="Du J."/>
            <person name="Shao Z."/>
        </authorList>
    </citation>
    <scope>NUCLEOTIDE SEQUENCE [LARGE SCALE GENOMIC DNA]</scope>
    <source>
        <strain evidence="2 3">JN14-9</strain>
    </source>
</reference>
<accession>A0A0P7C3W5</accession>
<gene>
    <name evidence="2" type="ORF">AFM12_01570</name>
</gene>
<feature type="domain" description="Methyltransferase FkbM" evidence="1">
    <location>
        <begin position="38"/>
        <end position="181"/>
    </location>
</feature>
<proteinExistence type="predicted"/>
<dbReference type="AlphaFoldDB" id="A0A0P7C3W5"/>
<dbReference type="STRING" id="1605367.AFM12_01570"/>
<dbReference type="PATRIC" id="fig|1605367.3.peg.1652"/>
<dbReference type="Pfam" id="PF05050">
    <property type="entry name" value="Methyltransf_21"/>
    <property type="match status" value="1"/>
</dbReference>
<name>A0A0P7C3W5_9BACT</name>